<evidence type="ECO:0000313" key="1">
    <source>
        <dbReference type="EMBL" id="OJX58674.1"/>
    </source>
</evidence>
<comment type="caution">
    <text evidence="1">The sequence shown here is derived from an EMBL/GenBank/DDBJ whole genome shotgun (WGS) entry which is preliminary data.</text>
</comment>
<reference evidence="1 2" key="1">
    <citation type="submission" date="2016-09" db="EMBL/GenBank/DDBJ databases">
        <title>Genome-resolved meta-omics ties microbial dynamics to process performance in biotechnology for thiocyanate degradation.</title>
        <authorList>
            <person name="Kantor R.S."/>
            <person name="Huddy R.J."/>
            <person name="Iyer R."/>
            <person name="Thomas B.C."/>
            <person name="Brown C.T."/>
            <person name="Anantharaman K."/>
            <person name="Tringe S."/>
            <person name="Hettich R.L."/>
            <person name="Harrison S.T."/>
            <person name="Banfield J.F."/>
        </authorList>
    </citation>
    <scope>NUCLEOTIDE SEQUENCE [LARGE SCALE GENOMIC DNA]</scope>
    <source>
        <strain evidence="1">59-99</strain>
    </source>
</reference>
<dbReference type="Gene3D" id="2.40.160.60">
    <property type="entry name" value="Outer membrane protein transport protein (OMPP1/FadL/TodX)"/>
    <property type="match status" value="1"/>
</dbReference>
<name>A0A1M3L193_9BACT</name>
<dbReference type="AlphaFoldDB" id="A0A1M3L193"/>
<proteinExistence type="predicted"/>
<sequence length="300" mass="31402">MTTSVVQAQQASVFSFLRFNLSARSAALGGATNAVTDDVTAVFLNPATLPTVEGQRVAATFLKHVLDINSGSAVYADHIDGVGTLAASAVFTSYGSFDRTNGAGVRSGTFGASDVAFALSYANEIDTLISYGVTAKFIYSSLDDMAASAVALDAGLLFQIPKSRTNVGISILQLGTQLATYDGTRDRLPVDMRISVNHRLRGLPLLVNASLNHLADDVDSFTDRFLNFSVGGELYLGKAVQLRVGYDNSTRNLSGVNVSTQLTGLSGGVGIVTPKVNVDYAVSSLGAAALLHRVSVGLRL</sequence>
<organism evidence="1 2">
    <name type="scientific">Candidatus Kapaibacterium thiocyanatum</name>
    <dbReference type="NCBI Taxonomy" id="1895771"/>
    <lineage>
        <taxon>Bacteria</taxon>
        <taxon>Pseudomonadati</taxon>
        <taxon>Candidatus Kapaibacteriota</taxon>
        <taxon>Candidatus Kapaibacteriia</taxon>
        <taxon>Candidatus Kapaibacteriales</taxon>
        <taxon>Candidatus Kapaibacteriaceae</taxon>
        <taxon>Candidatus Kapaibacterium</taxon>
    </lineage>
</organism>
<evidence type="ECO:0008006" key="3">
    <source>
        <dbReference type="Google" id="ProtNLM"/>
    </source>
</evidence>
<evidence type="ECO:0000313" key="2">
    <source>
        <dbReference type="Proteomes" id="UP000184233"/>
    </source>
</evidence>
<dbReference type="STRING" id="1895771.BGO89_00245"/>
<dbReference type="Proteomes" id="UP000184233">
    <property type="component" value="Unassembled WGS sequence"/>
</dbReference>
<protein>
    <recommendedName>
        <fullName evidence="3">PorV/PorQ family protein</fullName>
    </recommendedName>
</protein>
<dbReference type="NCBIfam" id="NF033709">
    <property type="entry name" value="PorV_fam"/>
    <property type="match status" value="1"/>
</dbReference>
<gene>
    <name evidence="1" type="ORF">BGO89_00245</name>
</gene>
<dbReference type="EMBL" id="MKVH01000017">
    <property type="protein sequence ID" value="OJX58674.1"/>
    <property type="molecule type" value="Genomic_DNA"/>
</dbReference>
<dbReference type="SUPFAM" id="SSF56935">
    <property type="entry name" value="Porins"/>
    <property type="match status" value="1"/>
</dbReference>
<accession>A0A1M3L193</accession>